<reference evidence="2" key="1">
    <citation type="submission" date="2020-10" db="EMBL/GenBank/DDBJ databases">
        <authorList>
            <person name="Gilroy R."/>
        </authorList>
    </citation>
    <scope>NUCLEOTIDE SEQUENCE</scope>
    <source>
        <strain evidence="2">CHK181-108</strain>
    </source>
</reference>
<gene>
    <name evidence="2" type="ORF">IAA60_04455</name>
</gene>
<accession>A0A9D1KP21</accession>
<dbReference type="EMBL" id="DVLU01000040">
    <property type="protein sequence ID" value="HIT85143.1"/>
    <property type="molecule type" value="Genomic_DNA"/>
</dbReference>
<organism evidence="2 3">
    <name type="scientific">Candidatus Ornithomonoglobus intestinigallinarum</name>
    <dbReference type="NCBI Taxonomy" id="2840894"/>
    <lineage>
        <taxon>Bacteria</taxon>
        <taxon>Bacillati</taxon>
        <taxon>Bacillota</taxon>
        <taxon>Clostridia</taxon>
        <taxon>Candidatus Ornithomonoglobus</taxon>
    </lineage>
</organism>
<feature type="signal peptide" evidence="1">
    <location>
        <begin position="1"/>
        <end position="28"/>
    </location>
</feature>
<proteinExistence type="predicted"/>
<dbReference type="AlphaFoldDB" id="A0A9D1KP21"/>
<keyword evidence="1" id="KW-0732">Signal</keyword>
<evidence type="ECO:0008006" key="4">
    <source>
        <dbReference type="Google" id="ProtNLM"/>
    </source>
</evidence>
<feature type="chain" id="PRO_5039064746" description="DUF1080 domain-containing protein" evidence="1">
    <location>
        <begin position="29"/>
        <end position="259"/>
    </location>
</feature>
<sequence length="259" mass="28366">MKKTKFISLLAVLAIGAQSAMMPILANAEASAMYIENSDFSDCAIGGAVGKAYYGLNILLDGGPWLSKGSATQHYETYMHDDERNVNYCNFYSNSEATGSGSGSMYVYQRDTTSNFAQTFGHCKFDIRMNEGQMQLQIGSFSDPTSNTDYIANTISFNTQSVSATNGGQTKTIASIKPGEWYTVEIAINNPLQEVDITVADSSGKIIGQAEGLAYQQQQCEAVKIWCFGYVRGIPYDYDLTNVTIEKSTDTTNPYEIIK</sequence>
<evidence type="ECO:0000256" key="1">
    <source>
        <dbReference type="SAM" id="SignalP"/>
    </source>
</evidence>
<protein>
    <recommendedName>
        <fullName evidence="4">DUF1080 domain-containing protein</fullName>
    </recommendedName>
</protein>
<evidence type="ECO:0000313" key="2">
    <source>
        <dbReference type="EMBL" id="HIT85143.1"/>
    </source>
</evidence>
<evidence type="ECO:0000313" key="3">
    <source>
        <dbReference type="Proteomes" id="UP000824165"/>
    </source>
</evidence>
<name>A0A9D1KP21_9FIRM</name>
<comment type="caution">
    <text evidence="2">The sequence shown here is derived from an EMBL/GenBank/DDBJ whole genome shotgun (WGS) entry which is preliminary data.</text>
</comment>
<dbReference type="Proteomes" id="UP000824165">
    <property type="component" value="Unassembled WGS sequence"/>
</dbReference>
<reference evidence="2" key="2">
    <citation type="journal article" date="2021" name="PeerJ">
        <title>Extensive microbial diversity within the chicken gut microbiome revealed by metagenomics and culture.</title>
        <authorList>
            <person name="Gilroy R."/>
            <person name="Ravi A."/>
            <person name="Getino M."/>
            <person name="Pursley I."/>
            <person name="Horton D.L."/>
            <person name="Alikhan N.F."/>
            <person name="Baker D."/>
            <person name="Gharbi K."/>
            <person name="Hall N."/>
            <person name="Watson M."/>
            <person name="Adriaenssens E.M."/>
            <person name="Foster-Nyarko E."/>
            <person name="Jarju S."/>
            <person name="Secka A."/>
            <person name="Antonio M."/>
            <person name="Oren A."/>
            <person name="Chaudhuri R.R."/>
            <person name="La Ragione R."/>
            <person name="Hildebrand F."/>
            <person name="Pallen M.J."/>
        </authorList>
    </citation>
    <scope>NUCLEOTIDE SEQUENCE</scope>
    <source>
        <strain evidence="2">CHK181-108</strain>
    </source>
</reference>